<dbReference type="EMBL" id="FWXD01000030">
    <property type="protein sequence ID" value="SMC29182.1"/>
    <property type="molecule type" value="Genomic_DNA"/>
</dbReference>
<dbReference type="AlphaFoldDB" id="A0A1W1XZ63"/>
<proteinExistence type="predicted"/>
<evidence type="ECO:0000313" key="2">
    <source>
        <dbReference type="Proteomes" id="UP000192761"/>
    </source>
</evidence>
<dbReference type="STRING" id="1121001.SAMN02745857_03660"/>
<protein>
    <submittedName>
        <fullName evidence="1">Uncharacterized protein</fullName>
    </submittedName>
</protein>
<organism evidence="1 2">
    <name type="scientific">Andreprevotia lacus DSM 23236</name>
    <dbReference type="NCBI Taxonomy" id="1121001"/>
    <lineage>
        <taxon>Bacteria</taxon>
        <taxon>Pseudomonadati</taxon>
        <taxon>Pseudomonadota</taxon>
        <taxon>Betaproteobacteria</taxon>
        <taxon>Neisseriales</taxon>
        <taxon>Chitinibacteraceae</taxon>
        <taxon>Andreprevotia</taxon>
    </lineage>
</organism>
<accession>A0A1W1XZ63</accession>
<reference evidence="1 2" key="1">
    <citation type="submission" date="2017-04" db="EMBL/GenBank/DDBJ databases">
        <authorList>
            <person name="Afonso C.L."/>
            <person name="Miller P.J."/>
            <person name="Scott M.A."/>
            <person name="Spackman E."/>
            <person name="Goraichik I."/>
            <person name="Dimitrov K.M."/>
            <person name="Suarez D.L."/>
            <person name="Swayne D.E."/>
        </authorList>
    </citation>
    <scope>NUCLEOTIDE SEQUENCE [LARGE SCALE GENOMIC DNA]</scope>
    <source>
        <strain evidence="1 2">DSM 23236</strain>
    </source>
</reference>
<sequence length="73" mass="8047">MRLLNTQEMRQVAGGSLPIPNGTYMGQTASFEGTTYYWATYGVRDESGYFTSVTGWATPIYIEGNILIGWQGA</sequence>
<evidence type="ECO:0000313" key="1">
    <source>
        <dbReference type="EMBL" id="SMC29182.1"/>
    </source>
</evidence>
<gene>
    <name evidence="1" type="ORF">SAMN02745857_03660</name>
</gene>
<name>A0A1W1XZ63_9NEIS</name>
<dbReference type="Proteomes" id="UP000192761">
    <property type="component" value="Unassembled WGS sequence"/>
</dbReference>
<keyword evidence="2" id="KW-1185">Reference proteome</keyword>